<dbReference type="Proteomes" id="UP001217089">
    <property type="component" value="Unassembled WGS sequence"/>
</dbReference>
<protein>
    <recommendedName>
        <fullName evidence="6">Ectonucleoside triphosphate diphosphohydrolase 5</fullName>
    </recommendedName>
</protein>
<dbReference type="PANTHER" id="PTHR11782">
    <property type="entry name" value="ADENOSINE/GUANOSINE DIPHOSPHATASE"/>
    <property type="match status" value="1"/>
</dbReference>
<keyword evidence="3" id="KW-1133">Transmembrane helix</keyword>
<dbReference type="EMBL" id="JARBDR010000657">
    <property type="protein sequence ID" value="KAJ8309039.1"/>
    <property type="molecule type" value="Genomic_DNA"/>
</dbReference>
<proteinExistence type="inferred from homology"/>
<accession>A0ABQ9EV35</accession>
<keyword evidence="3" id="KW-0472">Membrane</keyword>
<evidence type="ECO:0000313" key="5">
    <source>
        <dbReference type="Proteomes" id="UP001217089"/>
    </source>
</evidence>
<comment type="similarity">
    <text evidence="1">Belongs to the GDA1/CD39 NTPase family.</text>
</comment>
<sequence length="286" mass="32186">MMNRTVTMYGFQGRLWGVVVVVLVISLVIILAGYTGSASFVNPAYLKAHSNFEADQYTIQTSKRSYDHYQTISHRKSDYEEFHDRTYAIVFDAGSTGSRIHVFEFKIKHPDKELVLVKETFQQIKPGLSSYAEEAKQGAESLRPMLNKALQVVPSKIQKRIPMILKATAGLRLLSEEKAQNLLNEVKSMFLEYPFKLGKDSVQIMGGDDEDAFTSQGNTTVAALDLGGGSTQITFTPVFMLLRIGSNVSKTESPWRSEKLMLQVFQVHAYLLIIVEHGNMVENYIM</sequence>
<keyword evidence="3" id="KW-0812">Transmembrane</keyword>
<reference evidence="4 5" key="1">
    <citation type="submission" date="2022-12" db="EMBL/GenBank/DDBJ databases">
        <title>Chromosome-level genome of Tegillarca granosa.</title>
        <authorList>
            <person name="Kim J."/>
        </authorList>
    </citation>
    <scope>NUCLEOTIDE SEQUENCE [LARGE SCALE GENOMIC DNA]</scope>
    <source>
        <strain evidence="4">Teg-2019</strain>
        <tissue evidence="4">Adductor muscle</tissue>
    </source>
</reference>
<evidence type="ECO:0008006" key="6">
    <source>
        <dbReference type="Google" id="ProtNLM"/>
    </source>
</evidence>
<dbReference type="Pfam" id="PF01150">
    <property type="entry name" value="GDA1_CD39"/>
    <property type="match status" value="1"/>
</dbReference>
<feature type="transmembrane region" description="Helical" evidence="3">
    <location>
        <begin position="15"/>
        <end position="34"/>
    </location>
</feature>
<dbReference type="Gene3D" id="3.30.420.40">
    <property type="match status" value="1"/>
</dbReference>
<keyword evidence="5" id="KW-1185">Reference proteome</keyword>
<keyword evidence="2" id="KW-0378">Hydrolase</keyword>
<gene>
    <name evidence="4" type="ORF">KUTeg_013913</name>
</gene>
<name>A0ABQ9EV35_TEGGR</name>
<comment type="caution">
    <text evidence="4">The sequence shown here is derived from an EMBL/GenBank/DDBJ whole genome shotgun (WGS) entry which is preliminary data.</text>
</comment>
<evidence type="ECO:0000256" key="1">
    <source>
        <dbReference type="ARBA" id="ARBA00009283"/>
    </source>
</evidence>
<evidence type="ECO:0000313" key="4">
    <source>
        <dbReference type="EMBL" id="KAJ8309039.1"/>
    </source>
</evidence>
<evidence type="ECO:0000256" key="2">
    <source>
        <dbReference type="ARBA" id="ARBA00022801"/>
    </source>
</evidence>
<dbReference type="InterPro" id="IPR000407">
    <property type="entry name" value="GDA1_CD39_NTPase"/>
</dbReference>
<evidence type="ECO:0000256" key="3">
    <source>
        <dbReference type="SAM" id="Phobius"/>
    </source>
</evidence>
<organism evidence="4 5">
    <name type="scientific">Tegillarca granosa</name>
    <name type="common">Malaysian cockle</name>
    <name type="synonym">Anadara granosa</name>
    <dbReference type="NCBI Taxonomy" id="220873"/>
    <lineage>
        <taxon>Eukaryota</taxon>
        <taxon>Metazoa</taxon>
        <taxon>Spiralia</taxon>
        <taxon>Lophotrochozoa</taxon>
        <taxon>Mollusca</taxon>
        <taxon>Bivalvia</taxon>
        <taxon>Autobranchia</taxon>
        <taxon>Pteriomorphia</taxon>
        <taxon>Arcoida</taxon>
        <taxon>Arcoidea</taxon>
        <taxon>Arcidae</taxon>
        <taxon>Tegillarca</taxon>
    </lineage>
</organism>